<dbReference type="InterPro" id="IPR036047">
    <property type="entry name" value="F-box-like_dom_sf"/>
</dbReference>
<proteinExistence type="predicted"/>
<dbReference type="Pfam" id="PF00646">
    <property type="entry name" value="F-box"/>
    <property type="match status" value="1"/>
</dbReference>
<evidence type="ECO:0000313" key="4">
    <source>
        <dbReference type="Proteomes" id="UP001331761"/>
    </source>
</evidence>
<dbReference type="AlphaFoldDB" id="A0AAN8FPQ6"/>
<evidence type="ECO:0000256" key="1">
    <source>
        <dbReference type="SAM" id="MobiDB-lite"/>
    </source>
</evidence>
<evidence type="ECO:0000313" key="3">
    <source>
        <dbReference type="EMBL" id="KAK5978342.1"/>
    </source>
</evidence>
<dbReference type="EMBL" id="WIXE01009556">
    <property type="protein sequence ID" value="KAK5978342.1"/>
    <property type="molecule type" value="Genomic_DNA"/>
</dbReference>
<accession>A0AAN8FPQ6</accession>
<protein>
    <recommendedName>
        <fullName evidence="2">F-box domain-containing protein</fullName>
    </recommendedName>
</protein>
<keyword evidence="4" id="KW-1185">Reference proteome</keyword>
<evidence type="ECO:0000259" key="2">
    <source>
        <dbReference type="PROSITE" id="PS50181"/>
    </source>
</evidence>
<feature type="domain" description="F-box" evidence="2">
    <location>
        <begin position="24"/>
        <end position="71"/>
    </location>
</feature>
<organism evidence="3 4">
    <name type="scientific">Trichostrongylus colubriformis</name>
    <name type="common">Black scour worm</name>
    <dbReference type="NCBI Taxonomy" id="6319"/>
    <lineage>
        <taxon>Eukaryota</taxon>
        <taxon>Metazoa</taxon>
        <taxon>Ecdysozoa</taxon>
        <taxon>Nematoda</taxon>
        <taxon>Chromadorea</taxon>
        <taxon>Rhabditida</taxon>
        <taxon>Rhabditina</taxon>
        <taxon>Rhabditomorpha</taxon>
        <taxon>Strongyloidea</taxon>
        <taxon>Trichostrongylidae</taxon>
        <taxon>Trichostrongylus</taxon>
    </lineage>
</organism>
<dbReference type="InterPro" id="IPR001810">
    <property type="entry name" value="F-box_dom"/>
</dbReference>
<dbReference type="Proteomes" id="UP001331761">
    <property type="component" value="Unassembled WGS sequence"/>
</dbReference>
<gene>
    <name evidence="3" type="ORF">GCK32_004799</name>
</gene>
<name>A0AAN8FPQ6_TRICO</name>
<sequence>MVKKQKSGKRVNNNSKDSSEPPKPFPWNRLPQELQVMILAYLPRPDLNKCRTLNRETFSIIRANERQMRRKQISLIEFKGRRNPTKVTLRYDCPEEGKVSNWTKLLDDVMNEEEPDIPTTLLDRFADKIKDGHINQLVISRLKLTDNTLSLLSSCLRKSQCQVFDLSLLDLSVGDVTPSALIRFICDLAPTNVEINFIKDCSSEHFGPELCSFLISRHFFTVSGLYDGYSEAVPLSMDDDLLGRLTADDFFICAPNLITHEGLKSFTMRSVKNGFSKPLRGIIEVTYPINHGISWLKSLPNVEVTIKNDSVVEIAMSYKP</sequence>
<dbReference type="PROSITE" id="PS50181">
    <property type="entry name" value="FBOX"/>
    <property type="match status" value="1"/>
</dbReference>
<feature type="region of interest" description="Disordered" evidence="1">
    <location>
        <begin position="1"/>
        <end position="28"/>
    </location>
</feature>
<dbReference type="SUPFAM" id="SSF81383">
    <property type="entry name" value="F-box domain"/>
    <property type="match status" value="1"/>
</dbReference>
<comment type="caution">
    <text evidence="3">The sequence shown here is derived from an EMBL/GenBank/DDBJ whole genome shotgun (WGS) entry which is preliminary data.</text>
</comment>
<reference evidence="3 4" key="1">
    <citation type="submission" date="2019-10" db="EMBL/GenBank/DDBJ databases">
        <title>Assembly and Annotation for the nematode Trichostrongylus colubriformis.</title>
        <authorList>
            <person name="Martin J."/>
        </authorList>
    </citation>
    <scope>NUCLEOTIDE SEQUENCE [LARGE SCALE GENOMIC DNA]</scope>
    <source>
        <strain evidence="3">G859</strain>
        <tissue evidence="3">Whole worm</tissue>
    </source>
</reference>